<protein>
    <submittedName>
        <fullName evidence="2">Gag-Pol polyprotein</fullName>
    </submittedName>
</protein>
<accession>W6N8H4</accession>
<proteinExistence type="predicted"/>
<reference evidence="2" key="1">
    <citation type="submission" date="2013-03" db="EMBL/GenBank/DDBJ databases">
        <authorList>
            <person name="Aslett M."/>
        </authorList>
    </citation>
    <scope>NUCLEOTIDE SEQUENCE [LARGE SCALE GENOMIC DNA]</scope>
    <source>
        <strain evidence="2">ISE/inbred ISE</strain>
    </source>
</reference>
<feature type="compositionally biased region" description="Basic and acidic residues" evidence="1">
    <location>
        <begin position="7"/>
        <end position="20"/>
    </location>
</feature>
<organism evidence="2">
    <name type="scientific">Haemonchus contortus</name>
    <name type="common">Barber pole worm</name>
    <dbReference type="NCBI Taxonomy" id="6289"/>
    <lineage>
        <taxon>Eukaryota</taxon>
        <taxon>Metazoa</taxon>
        <taxon>Ecdysozoa</taxon>
        <taxon>Nematoda</taxon>
        <taxon>Chromadorea</taxon>
        <taxon>Rhabditida</taxon>
        <taxon>Rhabditina</taxon>
        <taxon>Rhabditomorpha</taxon>
        <taxon>Strongyloidea</taxon>
        <taxon>Trichostrongylidae</taxon>
        <taxon>Haemonchus</taxon>
    </lineage>
</organism>
<reference evidence="2" key="2">
    <citation type="submission" date="2013-05" db="EMBL/GenBank/DDBJ databases">
        <title>The genome and transcriptome of Haemonchus contortus: a key model parasite for drug and vaccine discovery.</title>
        <authorList>
            <person name="Laing R."/>
            <person name="Kikuchi T."/>
            <person name="Martinelli A."/>
            <person name="Tsai I.J."/>
            <person name="Beech R.N."/>
            <person name="Redman E."/>
            <person name="Holroyd N."/>
            <person name="Bartley D.J."/>
            <person name="Beasley H."/>
            <person name="Britton C."/>
            <person name="Curran D."/>
            <person name="Devaney E."/>
            <person name="Gilabert A."/>
            <person name="Jackson F."/>
            <person name="Hunt M."/>
            <person name="Johnston S."/>
            <person name="Kryukov I."/>
            <person name="Li K."/>
            <person name="Morrison A.A."/>
            <person name="Reid A.J."/>
            <person name="Sargison N."/>
            <person name="Saunders G."/>
            <person name="Wasmuth J.D."/>
            <person name="Wolstenholme A."/>
            <person name="Berriman M."/>
            <person name="Gilleard J.S."/>
            <person name="Cotton J.A."/>
        </authorList>
    </citation>
    <scope>NUCLEOTIDE SEQUENCE [LARGE SCALE GENOMIC DNA]</scope>
    <source>
        <strain evidence="2">ISE/inbred ISE</strain>
    </source>
</reference>
<sequence>MTSSEDSTGRRDTKMEDQFNRHHGAKPRHFDVDDAVFAKDYRQARTTRTPGIIARRLGNVMYHVRCGNSLWTRHANQLRLRDSQPLVNQLLDVFDTIPFYKEANGIRDQPTPLNGTTSTPRNLTTPDHEAAHRSAPRRHRDCDVHYGLVTHPVDSW</sequence>
<evidence type="ECO:0000313" key="2">
    <source>
        <dbReference type="EMBL" id="CDL93623.1"/>
    </source>
</evidence>
<evidence type="ECO:0000256" key="1">
    <source>
        <dbReference type="SAM" id="MobiDB-lite"/>
    </source>
</evidence>
<feature type="compositionally biased region" description="Polar residues" evidence="1">
    <location>
        <begin position="111"/>
        <end position="125"/>
    </location>
</feature>
<feature type="region of interest" description="Disordered" evidence="1">
    <location>
        <begin position="1"/>
        <end position="26"/>
    </location>
</feature>
<dbReference type="EMBL" id="CAVP010051473">
    <property type="protein sequence ID" value="CDL93623.1"/>
    <property type="molecule type" value="Genomic_DNA"/>
</dbReference>
<dbReference type="AlphaFoldDB" id="W6N8H4"/>
<gene>
    <name evidence="2" type="ORF">HCOI_00728500</name>
</gene>
<comment type="caution">
    <text evidence="2">The sequence shown here is derived from an EMBL/GenBank/DDBJ whole genome shotgun (WGS) entry which is preliminary data.</text>
</comment>
<feature type="region of interest" description="Disordered" evidence="1">
    <location>
        <begin position="105"/>
        <end position="137"/>
    </location>
</feature>
<name>W6N8H4_HAECO</name>